<proteinExistence type="predicted"/>
<organism evidence="2 3">
    <name type="scientific">Bowmanella denitrificans</name>
    <dbReference type="NCBI Taxonomy" id="366582"/>
    <lineage>
        <taxon>Bacteria</taxon>
        <taxon>Pseudomonadati</taxon>
        <taxon>Pseudomonadota</taxon>
        <taxon>Gammaproteobacteria</taxon>
        <taxon>Alteromonadales</taxon>
        <taxon>Alteromonadaceae</taxon>
        <taxon>Bowmanella</taxon>
    </lineage>
</organism>
<sequence>MQRFYLHGVLMMFFNKYAGEIAISLRVLLASVGGFVLANLSAIAIASVMTADKVDGITAGMMLSFIVYAIAILLVFSVKSIRRAALSILLPCVLLFVWLLAVEGMLSL</sequence>
<keyword evidence="1" id="KW-1133">Transmembrane helix</keyword>
<keyword evidence="1" id="KW-0812">Transmembrane</keyword>
<dbReference type="EMBL" id="BAAAEI010000006">
    <property type="protein sequence ID" value="GAA0350306.1"/>
    <property type="molecule type" value="Genomic_DNA"/>
</dbReference>
<name>A0ABN0WYD5_9ALTE</name>
<keyword evidence="3" id="KW-1185">Reference proteome</keyword>
<evidence type="ECO:0000313" key="2">
    <source>
        <dbReference type="EMBL" id="GAA0350306.1"/>
    </source>
</evidence>
<dbReference type="Proteomes" id="UP001501757">
    <property type="component" value="Unassembled WGS sequence"/>
</dbReference>
<feature type="transmembrane region" description="Helical" evidence="1">
    <location>
        <begin position="84"/>
        <end position="102"/>
    </location>
</feature>
<protein>
    <recommendedName>
        <fullName evidence="4">DUF3649 domain-containing protein</fullName>
    </recommendedName>
</protein>
<feature type="transmembrane region" description="Helical" evidence="1">
    <location>
        <begin position="57"/>
        <end position="77"/>
    </location>
</feature>
<evidence type="ECO:0000256" key="1">
    <source>
        <dbReference type="SAM" id="Phobius"/>
    </source>
</evidence>
<comment type="caution">
    <text evidence="2">The sequence shown here is derived from an EMBL/GenBank/DDBJ whole genome shotgun (WGS) entry which is preliminary data.</text>
</comment>
<feature type="transmembrane region" description="Helical" evidence="1">
    <location>
        <begin position="21"/>
        <end position="45"/>
    </location>
</feature>
<gene>
    <name evidence="2" type="ORF">GCM10009092_13370</name>
</gene>
<accession>A0ABN0WYD5</accession>
<evidence type="ECO:0000313" key="3">
    <source>
        <dbReference type="Proteomes" id="UP001501757"/>
    </source>
</evidence>
<evidence type="ECO:0008006" key="4">
    <source>
        <dbReference type="Google" id="ProtNLM"/>
    </source>
</evidence>
<reference evidence="2 3" key="1">
    <citation type="journal article" date="2019" name="Int. J. Syst. Evol. Microbiol.">
        <title>The Global Catalogue of Microorganisms (GCM) 10K type strain sequencing project: providing services to taxonomists for standard genome sequencing and annotation.</title>
        <authorList>
            <consortium name="The Broad Institute Genomics Platform"/>
            <consortium name="The Broad Institute Genome Sequencing Center for Infectious Disease"/>
            <person name="Wu L."/>
            <person name="Ma J."/>
        </authorList>
    </citation>
    <scope>NUCLEOTIDE SEQUENCE [LARGE SCALE GENOMIC DNA]</scope>
    <source>
        <strain evidence="2 3">JCM 13378</strain>
    </source>
</reference>
<keyword evidence="1" id="KW-0472">Membrane</keyword>